<reference evidence="1 2" key="1">
    <citation type="journal article" date="2021" name="Appl. Environ. Microbiol.">
        <title>Genetic linkage and physical mapping for an oyster mushroom Pleurotus cornucopiae and QTL analysis for the trait cap color.</title>
        <authorList>
            <person name="Zhang Y."/>
            <person name="Gao W."/>
            <person name="Sonnenberg A."/>
            <person name="Chen Q."/>
            <person name="Zhang J."/>
            <person name="Huang C."/>
        </authorList>
    </citation>
    <scope>NUCLEOTIDE SEQUENCE [LARGE SCALE GENOMIC DNA]</scope>
    <source>
        <strain evidence="1">CCMSSC00406</strain>
    </source>
</reference>
<protein>
    <submittedName>
        <fullName evidence="1">Uncharacterized protein</fullName>
    </submittedName>
</protein>
<sequence>MSDPTTQTNYLQAATTHVAFDWTVDFRKQIISGSATHTVEIKESGVKEVSFDTADLDLHGVQVDGNDSAYELKARHVVMGSALHVPLPAGLRVGATVKVKVSYATTEACTALQWLDKDRDNRLTYHSISFLAAEEAIVTPYRFGVYDLLVLPPSFPYGGMENACLTFLTPTLLTGDRTLVDVVVHELTHSWFGNGVTHAHASHFWLNEGWTTYIERVLQEKLHSPAHRGFSFLIGSKALTDALKGYQDRPKYQRLMIDFERGEDPDDAYSSIPYEKGANLILHLERTVGGLDVFLPYVKDYVSTFLGKSITTEQWKAHLFGYYEKHGGPDKIKALESVDWEAWLHGEGTTLPVDMQYDMSLADKAYVLAERWDKARETSDIAQLDFKASDLKDFDSNQKIVFLERLQSYPPLPASHLKHLAVLYDLSETTNAEIRLRFYEVVLSDGDGESSAATHFAPEAAKWVVGDDGTGVIKGRMKFCRPVFKAVAKVDKKLAVKTFDGSKTAFHPIARKLIEKDLGLA</sequence>
<dbReference type="EMBL" id="WQMT02000005">
    <property type="protein sequence ID" value="KAG9223523.1"/>
    <property type="molecule type" value="Genomic_DNA"/>
</dbReference>
<keyword evidence="2" id="KW-1185">Reference proteome</keyword>
<proteinExistence type="predicted"/>
<dbReference type="Proteomes" id="UP000824881">
    <property type="component" value="Unassembled WGS sequence"/>
</dbReference>
<name>A0ACB7IZ22_PLECO</name>
<comment type="caution">
    <text evidence="1">The sequence shown here is derived from an EMBL/GenBank/DDBJ whole genome shotgun (WGS) entry which is preliminary data.</text>
</comment>
<gene>
    <name evidence="1" type="ORF">CCMSSC00406_0007015</name>
</gene>
<accession>A0ACB7IZ22</accession>
<evidence type="ECO:0000313" key="1">
    <source>
        <dbReference type="EMBL" id="KAG9223523.1"/>
    </source>
</evidence>
<organism evidence="1 2">
    <name type="scientific">Pleurotus cornucopiae</name>
    <name type="common">Cornucopia mushroom</name>
    <dbReference type="NCBI Taxonomy" id="5321"/>
    <lineage>
        <taxon>Eukaryota</taxon>
        <taxon>Fungi</taxon>
        <taxon>Dikarya</taxon>
        <taxon>Basidiomycota</taxon>
        <taxon>Agaricomycotina</taxon>
        <taxon>Agaricomycetes</taxon>
        <taxon>Agaricomycetidae</taxon>
        <taxon>Agaricales</taxon>
        <taxon>Pleurotineae</taxon>
        <taxon>Pleurotaceae</taxon>
        <taxon>Pleurotus</taxon>
    </lineage>
</organism>
<evidence type="ECO:0000313" key="2">
    <source>
        <dbReference type="Proteomes" id="UP000824881"/>
    </source>
</evidence>